<dbReference type="Proteomes" id="UP000436088">
    <property type="component" value="Unassembled WGS sequence"/>
</dbReference>
<reference evidence="3" key="1">
    <citation type="submission" date="2019-09" db="EMBL/GenBank/DDBJ databases">
        <title>Draft genome information of white flower Hibiscus syriacus.</title>
        <authorList>
            <person name="Kim Y.-M."/>
        </authorList>
    </citation>
    <scope>NUCLEOTIDE SEQUENCE [LARGE SCALE GENOMIC DNA]</scope>
    <source>
        <strain evidence="3">YM2019G1</strain>
    </source>
</reference>
<evidence type="ECO:0000256" key="1">
    <source>
        <dbReference type="SAM" id="MobiDB-lite"/>
    </source>
</evidence>
<evidence type="ECO:0000313" key="3">
    <source>
        <dbReference type="EMBL" id="KAE8703446.1"/>
    </source>
</evidence>
<proteinExistence type="predicted"/>
<dbReference type="GO" id="GO:0043531">
    <property type="term" value="F:ADP binding"/>
    <property type="evidence" value="ECO:0007669"/>
    <property type="project" value="InterPro"/>
</dbReference>
<protein>
    <recommendedName>
        <fullName evidence="2">NB-ARC domain-containing protein</fullName>
    </recommendedName>
</protein>
<feature type="region of interest" description="Disordered" evidence="1">
    <location>
        <begin position="32"/>
        <end position="96"/>
    </location>
</feature>
<feature type="compositionally biased region" description="Basic and acidic residues" evidence="1">
    <location>
        <begin position="87"/>
        <end position="96"/>
    </location>
</feature>
<feature type="compositionally biased region" description="Low complexity" evidence="1">
    <location>
        <begin position="56"/>
        <end position="77"/>
    </location>
</feature>
<dbReference type="EMBL" id="VEPZ02001000">
    <property type="protein sequence ID" value="KAE8703446.1"/>
    <property type="molecule type" value="Genomic_DNA"/>
</dbReference>
<organism evidence="3 4">
    <name type="scientific">Hibiscus syriacus</name>
    <name type="common">Rose of Sharon</name>
    <dbReference type="NCBI Taxonomy" id="106335"/>
    <lineage>
        <taxon>Eukaryota</taxon>
        <taxon>Viridiplantae</taxon>
        <taxon>Streptophyta</taxon>
        <taxon>Embryophyta</taxon>
        <taxon>Tracheophyta</taxon>
        <taxon>Spermatophyta</taxon>
        <taxon>Magnoliopsida</taxon>
        <taxon>eudicotyledons</taxon>
        <taxon>Gunneridae</taxon>
        <taxon>Pentapetalae</taxon>
        <taxon>rosids</taxon>
        <taxon>malvids</taxon>
        <taxon>Malvales</taxon>
        <taxon>Malvaceae</taxon>
        <taxon>Malvoideae</taxon>
        <taxon>Hibiscus</taxon>
    </lineage>
</organism>
<dbReference type="Gene3D" id="3.40.50.300">
    <property type="entry name" value="P-loop containing nucleotide triphosphate hydrolases"/>
    <property type="match status" value="1"/>
</dbReference>
<dbReference type="PANTHER" id="PTHR23155">
    <property type="entry name" value="DISEASE RESISTANCE PROTEIN RP"/>
    <property type="match status" value="1"/>
</dbReference>
<dbReference type="Pfam" id="PF00931">
    <property type="entry name" value="NB-ARC"/>
    <property type="match status" value="1"/>
</dbReference>
<dbReference type="AlphaFoldDB" id="A0A6A3AH54"/>
<dbReference type="SUPFAM" id="SSF52540">
    <property type="entry name" value="P-loop containing nucleoside triphosphate hydrolases"/>
    <property type="match status" value="1"/>
</dbReference>
<dbReference type="InterPro" id="IPR027417">
    <property type="entry name" value="P-loop_NTPase"/>
</dbReference>
<comment type="caution">
    <text evidence="3">The sequence shown here is derived from an EMBL/GenBank/DDBJ whole genome shotgun (WGS) entry which is preliminary data.</text>
</comment>
<dbReference type="InterPro" id="IPR044974">
    <property type="entry name" value="Disease_R_plants"/>
</dbReference>
<keyword evidence="4" id="KW-1185">Reference proteome</keyword>
<gene>
    <name evidence="3" type="ORF">F3Y22_tig00110469pilonHSYRG00084</name>
</gene>
<evidence type="ECO:0000313" key="4">
    <source>
        <dbReference type="Proteomes" id="UP000436088"/>
    </source>
</evidence>
<dbReference type="GO" id="GO:0098542">
    <property type="term" value="P:defense response to other organism"/>
    <property type="evidence" value="ECO:0007669"/>
    <property type="project" value="TreeGrafter"/>
</dbReference>
<dbReference type="PANTHER" id="PTHR23155:SF1211">
    <property type="entry name" value="OS09G0313500 PROTEIN"/>
    <property type="match status" value="1"/>
</dbReference>
<dbReference type="InterPro" id="IPR002182">
    <property type="entry name" value="NB-ARC"/>
</dbReference>
<name>A0A6A3AH54_HIBSY</name>
<accession>A0A6A3AH54</accession>
<evidence type="ECO:0000259" key="2">
    <source>
        <dbReference type="Pfam" id="PF00931"/>
    </source>
</evidence>
<sequence length="293" mass="32231">MGTTTEVQTSSSKNGSNANQIWTLYDQYQAGLSSQSQEKSSKGKSARKQDKKQDGPAAEAAPLAAAADPNGDANQNDSSVPLKKRKEKEYEAPRAVRGFKKDEMSLEIMLLQDEGAGSLKTIGVVGQRGTTGVEDTEETVELVSDVDGVSSLLDVHNQKLKEEKCLIVFDDVGDAEGDNYYKKLKDCFKGIPNENGRAVIVTCRSEEAAKKLLGDENLHRLQPLNDPDSCWWIYNEAVRDKEVAEDETVSKEVKEELMKRCGGLPWVARMMGKIKAQQLSDDKNKANQNNNTA</sequence>
<feature type="domain" description="NB-ARC" evidence="2">
    <location>
        <begin position="158"/>
        <end position="242"/>
    </location>
</feature>